<accession>A0AA35V643</accession>
<dbReference type="AlphaFoldDB" id="A0AA35V643"/>
<name>A0AA35V643_METCP</name>
<dbReference type="Proteomes" id="UP001158598">
    <property type="component" value="Chromosome"/>
</dbReference>
<gene>
    <name evidence="1" type="ORF">MCNOR_2739</name>
</gene>
<protein>
    <submittedName>
        <fullName evidence="1">Uncharacterized protein</fullName>
    </submittedName>
</protein>
<organism evidence="1 2">
    <name type="scientific">Methylococcus capsulatus</name>
    <dbReference type="NCBI Taxonomy" id="414"/>
    <lineage>
        <taxon>Bacteria</taxon>
        <taxon>Pseudomonadati</taxon>
        <taxon>Pseudomonadota</taxon>
        <taxon>Gammaproteobacteria</taxon>
        <taxon>Methylococcales</taxon>
        <taxon>Methylococcaceae</taxon>
        <taxon>Methylococcus</taxon>
    </lineage>
</organism>
<sequence>MSHRLETPGLGDEYDNLKPVADLRKQLQDRLYVLLQNPLRWDPANRLMTLRSSKFSTV</sequence>
<reference evidence="1" key="1">
    <citation type="submission" date="2023-03" db="EMBL/GenBank/DDBJ databases">
        <authorList>
            <person name="Pearce D."/>
        </authorList>
    </citation>
    <scope>NUCLEOTIDE SEQUENCE</scope>
    <source>
        <strain evidence="1">Mc</strain>
    </source>
</reference>
<evidence type="ECO:0000313" key="2">
    <source>
        <dbReference type="Proteomes" id="UP001158598"/>
    </source>
</evidence>
<dbReference type="EMBL" id="OX458332">
    <property type="protein sequence ID" value="CAI8863968.1"/>
    <property type="molecule type" value="Genomic_DNA"/>
</dbReference>
<evidence type="ECO:0000313" key="1">
    <source>
        <dbReference type="EMBL" id="CAI8863968.1"/>
    </source>
</evidence>
<proteinExistence type="predicted"/>